<dbReference type="PANTHER" id="PTHR43004">
    <property type="entry name" value="TRK SYSTEM POTASSIUM UPTAKE PROTEIN"/>
    <property type="match status" value="1"/>
</dbReference>
<proteinExistence type="predicted"/>
<dbReference type="InterPro" id="IPR050641">
    <property type="entry name" value="RIFMO-like"/>
</dbReference>
<evidence type="ECO:0000256" key="2">
    <source>
        <dbReference type="ARBA" id="ARBA00022630"/>
    </source>
</evidence>
<dbReference type="OrthoDB" id="2690153at2759"/>
<dbReference type="Gene3D" id="3.30.70.2450">
    <property type="match status" value="1"/>
</dbReference>
<evidence type="ECO:0000256" key="4">
    <source>
        <dbReference type="ARBA" id="ARBA00023002"/>
    </source>
</evidence>
<name>A0A1X6MZI6_9APHY</name>
<dbReference type="GO" id="GO:0071949">
    <property type="term" value="F:FAD binding"/>
    <property type="evidence" value="ECO:0007669"/>
    <property type="project" value="InterPro"/>
</dbReference>
<dbReference type="GeneID" id="36330749"/>
<dbReference type="SUPFAM" id="SSF51905">
    <property type="entry name" value="FAD/NAD(P)-binding domain"/>
    <property type="match status" value="1"/>
</dbReference>
<dbReference type="InterPro" id="IPR036188">
    <property type="entry name" value="FAD/NAD-bd_sf"/>
</dbReference>
<evidence type="ECO:0000256" key="3">
    <source>
        <dbReference type="ARBA" id="ARBA00022827"/>
    </source>
</evidence>
<reference evidence="6 7" key="1">
    <citation type="submission" date="2017-04" db="EMBL/GenBank/DDBJ databases">
        <title>Genome Sequence of the Model Brown-Rot Fungus Postia placenta SB12.</title>
        <authorList>
            <consortium name="DOE Joint Genome Institute"/>
            <person name="Gaskell J."/>
            <person name="Kersten P."/>
            <person name="Larrondo L.F."/>
            <person name="Canessa P."/>
            <person name="Martinez D."/>
            <person name="Hibbett D."/>
            <person name="Schmoll M."/>
            <person name="Kubicek C.P."/>
            <person name="Martinez A.T."/>
            <person name="Yadav J."/>
            <person name="Master E."/>
            <person name="Magnuson J.K."/>
            <person name="James T."/>
            <person name="Yaver D."/>
            <person name="Berka R."/>
            <person name="Labutti K."/>
            <person name="Lipzen A."/>
            <person name="Aerts A."/>
            <person name="Barry K."/>
            <person name="Henrissat B."/>
            <person name="Blanchette R."/>
            <person name="Grigoriev I."/>
            <person name="Cullen D."/>
        </authorList>
    </citation>
    <scope>NUCLEOTIDE SEQUENCE [LARGE SCALE GENOMIC DNA]</scope>
    <source>
        <strain evidence="6 7">MAD-698-R-SB12</strain>
    </source>
</reference>
<accession>A0A1X6MZI6</accession>
<dbReference type="Gene3D" id="3.50.50.60">
    <property type="entry name" value="FAD/NAD(P)-binding domain"/>
    <property type="match status" value="1"/>
</dbReference>
<evidence type="ECO:0000259" key="5">
    <source>
        <dbReference type="Pfam" id="PF01494"/>
    </source>
</evidence>
<evidence type="ECO:0000313" key="7">
    <source>
        <dbReference type="Proteomes" id="UP000194127"/>
    </source>
</evidence>
<keyword evidence="4" id="KW-0560">Oxidoreductase</keyword>
<organism evidence="6 7">
    <name type="scientific">Postia placenta MAD-698-R-SB12</name>
    <dbReference type="NCBI Taxonomy" id="670580"/>
    <lineage>
        <taxon>Eukaryota</taxon>
        <taxon>Fungi</taxon>
        <taxon>Dikarya</taxon>
        <taxon>Basidiomycota</taxon>
        <taxon>Agaricomycotina</taxon>
        <taxon>Agaricomycetes</taxon>
        <taxon>Polyporales</taxon>
        <taxon>Adustoporiaceae</taxon>
        <taxon>Rhodonia</taxon>
    </lineage>
</organism>
<keyword evidence="7" id="KW-1185">Reference proteome</keyword>
<keyword evidence="3" id="KW-0274">FAD</keyword>
<dbReference type="RefSeq" id="XP_024338575.1">
    <property type="nucleotide sequence ID" value="XM_024485800.1"/>
</dbReference>
<evidence type="ECO:0000256" key="1">
    <source>
        <dbReference type="ARBA" id="ARBA00001974"/>
    </source>
</evidence>
<dbReference type="PANTHER" id="PTHR43004:SF19">
    <property type="entry name" value="BINDING MONOOXYGENASE, PUTATIVE (JCVI)-RELATED"/>
    <property type="match status" value="1"/>
</dbReference>
<keyword evidence="2" id="KW-0285">Flavoprotein</keyword>
<dbReference type="InterPro" id="IPR002938">
    <property type="entry name" value="FAD-bd"/>
</dbReference>
<dbReference type="STRING" id="670580.A0A1X6MZI6"/>
<protein>
    <recommendedName>
        <fullName evidence="5">FAD-binding domain-containing protein</fullName>
    </recommendedName>
</protein>
<dbReference type="AlphaFoldDB" id="A0A1X6MZI6"/>
<sequence>MSGNLLAKILLNLIGSETAVKRSKAPKLHTIASRDGVIRTLSNVIKQTFLLGIRESMLTRAVPHRRFTARLQNTALTQQDGYVRSESWKCLEPLAPSSTVTLSWGFNNKHVCMEGSPSYNIHGAVVVRCRAHDAGEYSSACFLAGGMIHVMPRTARLYRAGLNLIMERECATRSSHVLIVGAGPTGLVLALALLKNNISVRVIEKAENIPVGQRGAVIMVSTKVKRYLRMLTRALYHNKPRSMELYNLLGVWPDIQHRAKVPPLMRVYKLPGGVEPVVTFAMDPHVDPTPSTPFMNFCMFGQDHVQEILVDHLVRHGCDVEFGTELCSFEQNLDTVTAHVLHRRGDEEINEHITCRWLMGTDGARGIVRKQLGLSFPGVTLPLSRHLIIGDIEVKGLDREVSRRMLSLYMLGPHSRKVLAFWGDADTVFVTLRPTEDEGYFSIFSGGNIDIPKAVAEPDELLRVLRAGTGRDDIDLGVIRWISEYRQVLEWDNHAAS</sequence>
<feature type="domain" description="FAD-binding" evidence="5">
    <location>
        <begin position="176"/>
        <end position="484"/>
    </location>
</feature>
<comment type="cofactor">
    <cofactor evidence="1">
        <name>FAD</name>
        <dbReference type="ChEBI" id="CHEBI:57692"/>
    </cofactor>
</comment>
<gene>
    <name evidence="6" type="ORF">POSPLADRAFT_1145428</name>
</gene>
<dbReference type="GO" id="GO:0016709">
    <property type="term" value="F:oxidoreductase activity, acting on paired donors, with incorporation or reduction of molecular oxygen, NAD(P)H as one donor, and incorporation of one atom of oxygen"/>
    <property type="evidence" value="ECO:0007669"/>
    <property type="project" value="UniProtKB-ARBA"/>
</dbReference>
<dbReference type="Proteomes" id="UP000194127">
    <property type="component" value="Unassembled WGS sequence"/>
</dbReference>
<dbReference type="PRINTS" id="PR00420">
    <property type="entry name" value="RNGMNOXGNASE"/>
</dbReference>
<dbReference type="Pfam" id="PF01494">
    <property type="entry name" value="FAD_binding_3"/>
    <property type="match status" value="1"/>
</dbReference>
<dbReference type="EMBL" id="KZ110598">
    <property type="protein sequence ID" value="OSX61781.1"/>
    <property type="molecule type" value="Genomic_DNA"/>
</dbReference>
<evidence type="ECO:0000313" key="6">
    <source>
        <dbReference type="EMBL" id="OSX61781.1"/>
    </source>
</evidence>